<dbReference type="EMBL" id="JAEHNZ010000004">
    <property type="protein sequence ID" value="MBK0397049.1"/>
    <property type="molecule type" value="Genomic_DNA"/>
</dbReference>
<dbReference type="GeneID" id="84907285"/>
<comment type="caution">
    <text evidence="2">The sequence shown here is derived from an EMBL/GenBank/DDBJ whole genome shotgun (WGS) entry which is preliminary data.</text>
</comment>
<feature type="signal peptide" evidence="1">
    <location>
        <begin position="1"/>
        <end position="20"/>
    </location>
</feature>
<sequence>MKSKNLIPLLLATLLTASCAELNTALESANQALGTLNGATSSTSSTANNHSGDKTTIALANKSTAQFETRNMQLEVYKDGCRPSGGDMVSLTGEVRNKTNKSFTFIYSIPTYTKSGARAGSIGNFTMIGPDEWIALTTIPSCAEKYDASKLELKTSRL</sequence>
<evidence type="ECO:0000313" key="2">
    <source>
        <dbReference type="EMBL" id="MBK0397049.1"/>
    </source>
</evidence>
<dbReference type="Proteomes" id="UP000614058">
    <property type="component" value="Unassembled WGS sequence"/>
</dbReference>
<organism evidence="2 3">
    <name type="scientific">Kingella bonacorsii</name>
    <dbReference type="NCBI Taxonomy" id="2796361"/>
    <lineage>
        <taxon>Bacteria</taxon>
        <taxon>Pseudomonadati</taxon>
        <taxon>Pseudomonadota</taxon>
        <taxon>Betaproteobacteria</taxon>
        <taxon>Neisseriales</taxon>
        <taxon>Neisseriaceae</taxon>
        <taxon>Kingella</taxon>
    </lineage>
</organism>
<feature type="chain" id="PRO_5045480358" description="Lipoprotein" evidence="1">
    <location>
        <begin position="21"/>
        <end position="158"/>
    </location>
</feature>
<dbReference type="RefSeq" id="WP_003793585.1">
    <property type="nucleotide sequence ID" value="NZ_JAEHNZ010000004.1"/>
</dbReference>
<protein>
    <recommendedName>
        <fullName evidence="4">Lipoprotein</fullName>
    </recommendedName>
</protein>
<evidence type="ECO:0000313" key="3">
    <source>
        <dbReference type="Proteomes" id="UP000614058"/>
    </source>
</evidence>
<accession>A0ABS1BV64</accession>
<keyword evidence="1" id="KW-0732">Signal</keyword>
<name>A0ABS1BV64_9NEIS</name>
<proteinExistence type="predicted"/>
<keyword evidence="3" id="KW-1185">Reference proteome</keyword>
<gene>
    <name evidence="2" type="ORF">JDW22_10790</name>
</gene>
<evidence type="ECO:0000256" key="1">
    <source>
        <dbReference type="SAM" id="SignalP"/>
    </source>
</evidence>
<evidence type="ECO:0008006" key="4">
    <source>
        <dbReference type="Google" id="ProtNLM"/>
    </source>
</evidence>
<dbReference type="PROSITE" id="PS51257">
    <property type="entry name" value="PROKAR_LIPOPROTEIN"/>
    <property type="match status" value="1"/>
</dbReference>
<reference evidence="2 3" key="1">
    <citation type="journal article" date="2021" name="Pathogens">
        <title>Isolation and Characterization of Kingella bonacorsii sp. nov., A Novel Kingella Species Detected in a Stable Periodontitis Subject.</title>
        <authorList>
            <person name="Antezack A."/>
            <person name="Boxberger M."/>
            <person name="Rolland C."/>
            <person name="Monnet-Corti V."/>
            <person name="La Scola B."/>
        </authorList>
    </citation>
    <scope>NUCLEOTIDE SEQUENCE [LARGE SCALE GENOMIC DNA]</scope>
    <source>
        <strain evidence="2 3">Marseille-Q4569</strain>
    </source>
</reference>